<dbReference type="GO" id="GO:0140359">
    <property type="term" value="F:ABC-type transporter activity"/>
    <property type="evidence" value="ECO:0007669"/>
    <property type="project" value="InterPro"/>
</dbReference>
<keyword evidence="13" id="KW-1185">Reference proteome</keyword>
<comment type="caution">
    <text evidence="12">The sequence shown here is derived from an EMBL/GenBank/DDBJ whole genome shotgun (WGS) entry which is preliminary data.</text>
</comment>
<keyword evidence="5" id="KW-0547">Nucleotide-binding</keyword>
<name>A0A1U7J1G1_9CYAN</name>
<evidence type="ECO:0000256" key="1">
    <source>
        <dbReference type="ARBA" id="ARBA00004651"/>
    </source>
</evidence>
<protein>
    <submittedName>
        <fullName evidence="12">ABC transporter permease</fullName>
    </submittedName>
</protein>
<dbReference type="AlphaFoldDB" id="A0A1U7J1G1"/>
<keyword evidence="6" id="KW-0067">ATP-binding</keyword>
<evidence type="ECO:0000313" key="12">
    <source>
        <dbReference type="EMBL" id="OKH45668.1"/>
    </source>
</evidence>
<dbReference type="InterPro" id="IPR036640">
    <property type="entry name" value="ABC1_TM_sf"/>
</dbReference>
<dbReference type="PROSITE" id="PS50893">
    <property type="entry name" value="ABC_TRANSPORTER_2"/>
    <property type="match status" value="1"/>
</dbReference>
<dbReference type="InterPro" id="IPR003593">
    <property type="entry name" value="AAA+_ATPase"/>
</dbReference>
<feature type="domain" description="ABC transmembrane type-1" evidence="11">
    <location>
        <begin position="47"/>
        <end position="337"/>
    </location>
</feature>
<evidence type="ECO:0000256" key="7">
    <source>
        <dbReference type="ARBA" id="ARBA00022989"/>
    </source>
</evidence>
<gene>
    <name evidence="12" type="ORF">NIES30_19270</name>
</gene>
<comment type="subcellular location">
    <subcellularLocation>
        <location evidence="1">Cell membrane</location>
        <topology evidence="1">Multi-pass membrane protein</topology>
    </subcellularLocation>
</comment>
<dbReference type="GO" id="GO:0016887">
    <property type="term" value="F:ATP hydrolysis activity"/>
    <property type="evidence" value="ECO:0007669"/>
    <property type="project" value="InterPro"/>
</dbReference>
<evidence type="ECO:0000256" key="4">
    <source>
        <dbReference type="ARBA" id="ARBA00022692"/>
    </source>
</evidence>
<accession>A0A1U7J1G1</accession>
<evidence type="ECO:0000256" key="6">
    <source>
        <dbReference type="ARBA" id="ARBA00022840"/>
    </source>
</evidence>
<evidence type="ECO:0000313" key="13">
    <source>
        <dbReference type="Proteomes" id="UP000185557"/>
    </source>
</evidence>
<dbReference type="InterPro" id="IPR039421">
    <property type="entry name" value="Type_1_exporter"/>
</dbReference>
<dbReference type="Gene3D" id="3.40.50.300">
    <property type="entry name" value="P-loop containing nucleotide triphosphate hydrolases"/>
    <property type="match status" value="1"/>
</dbReference>
<dbReference type="RefSeq" id="WP_073610072.1">
    <property type="nucleotide sequence ID" value="NZ_MRCG01000016.1"/>
</dbReference>
<evidence type="ECO:0000259" key="11">
    <source>
        <dbReference type="PROSITE" id="PS50929"/>
    </source>
</evidence>
<dbReference type="PROSITE" id="PS50929">
    <property type="entry name" value="ABC_TM1F"/>
    <property type="match status" value="1"/>
</dbReference>
<dbReference type="GO" id="GO:0034040">
    <property type="term" value="F:ATPase-coupled lipid transmembrane transporter activity"/>
    <property type="evidence" value="ECO:0007669"/>
    <property type="project" value="TreeGrafter"/>
</dbReference>
<keyword evidence="4 9" id="KW-0812">Transmembrane</keyword>
<proteinExistence type="predicted"/>
<evidence type="ECO:0000256" key="2">
    <source>
        <dbReference type="ARBA" id="ARBA00022448"/>
    </source>
</evidence>
<dbReference type="FunFam" id="3.40.50.300:FF:000221">
    <property type="entry name" value="Multidrug ABC transporter ATP-binding protein"/>
    <property type="match status" value="1"/>
</dbReference>
<dbReference type="InterPro" id="IPR027417">
    <property type="entry name" value="P-loop_NTPase"/>
</dbReference>
<evidence type="ECO:0000259" key="10">
    <source>
        <dbReference type="PROSITE" id="PS50893"/>
    </source>
</evidence>
<feature type="transmembrane region" description="Helical" evidence="9">
    <location>
        <begin position="278"/>
        <end position="299"/>
    </location>
</feature>
<keyword evidence="8 9" id="KW-0472">Membrane</keyword>
<dbReference type="InterPro" id="IPR011527">
    <property type="entry name" value="ABC1_TM_dom"/>
</dbReference>
<dbReference type="GO" id="GO:0005524">
    <property type="term" value="F:ATP binding"/>
    <property type="evidence" value="ECO:0007669"/>
    <property type="project" value="UniProtKB-KW"/>
</dbReference>
<evidence type="ECO:0000256" key="5">
    <source>
        <dbReference type="ARBA" id="ARBA00022741"/>
    </source>
</evidence>
<sequence>MSEYRVKRVAAPPKKASWRNLGQSLAMYRYGQRAIQLVWQTDWRLTVVLGLLTLVAGLLPAAIAYVGKLIVDGVVKAAQSGLAIDRQAALMYLALEALLVAGLAGARQGLTLCQSLLRVLLGQRVNVMILEKAQTLPLTYFEDSEFYDKMTQARREASARPLSMVNRTFGVVQDVLSLLTFGGLLLQFSGWAVALLAVATLPAFIAETQFAGEAFRLFKWRSPETRQQIYLEALLAREDFAKEVKLFGLGPLLLERYQDIFQRLYKEDRSLTVRRSGWSYGLGLLSTVSFYLAYCWIVLEAIAGRISLGELTMYLTVFRQGQTTFASTLTAIGGMYEDGLYLANLYEFLEQPVPEDMGTADRGIDPIDGLRFENVSFTYPGSDRLALENVSFHLKPGEKMAIVGENGSGKTTLIKLLTRLYTPSQGRILLDGRDLQEWDADVVQQRIGVIFQDFVRYQFKVGENIGVGDVTDFEDAQRWQVAAAKGTATEFIEDLPEGFNTQLGKWFFGGQELSGGQWQKIALSRAFMRTDADILVLDEPTSAMDAEAETLLFEQFREATQNQMAILISHRFSTVRRADNIIVLAQGKLIEQGSHEELLRQDGRYARLFTMQAAGYL</sequence>
<dbReference type="SUPFAM" id="SSF52540">
    <property type="entry name" value="P-loop containing nucleoside triphosphate hydrolases"/>
    <property type="match status" value="1"/>
</dbReference>
<keyword evidence="2" id="KW-0813">Transport</keyword>
<keyword evidence="3" id="KW-1003">Cell membrane</keyword>
<dbReference type="SMART" id="SM00382">
    <property type="entry name" value="AAA"/>
    <property type="match status" value="1"/>
</dbReference>
<reference evidence="12 13" key="1">
    <citation type="submission" date="2016-11" db="EMBL/GenBank/DDBJ databases">
        <title>Draft Genome Sequences of Nine Cyanobacterial Strains from Diverse Habitats.</title>
        <authorList>
            <person name="Zhu T."/>
            <person name="Hou S."/>
            <person name="Lu X."/>
            <person name="Hess W.R."/>
        </authorList>
    </citation>
    <scope>NUCLEOTIDE SEQUENCE [LARGE SCALE GENOMIC DNA]</scope>
    <source>
        <strain evidence="12 13">NIES-30</strain>
    </source>
</reference>
<feature type="transmembrane region" description="Helical" evidence="9">
    <location>
        <begin position="184"/>
        <end position="206"/>
    </location>
</feature>
<dbReference type="STRING" id="549789.NIES30_19270"/>
<dbReference type="Proteomes" id="UP000185557">
    <property type="component" value="Unassembled WGS sequence"/>
</dbReference>
<organism evidence="12 13">
    <name type="scientific">Phormidium tenue NIES-30</name>
    <dbReference type="NCBI Taxonomy" id="549789"/>
    <lineage>
        <taxon>Bacteria</taxon>
        <taxon>Bacillati</taxon>
        <taxon>Cyanobacteriota</taxon>
        <taxon>Cyanophyceae</taxon>
        <taxon>Oscillatoriophycideae</taxon>
        <taxon>Oscillatoriales</taxon>
        <taxon>Oscillatoriaceae</taxon>
        <taxon>Phormidium</taxon>
    </lineage>
</organism>
<dbReference type="GO" id="GO:0005886">
    <property type="term" value="C:plasma membrane"/>
    <property type="evidence" value="ECO:0007669"/>
    <property type="project" value="UniProtKB-SubCell"/>
</dbReference>
<evidence type="ECO:0000256" key="9">
    <source>
        <dbReference type="SAM" id="Phobius"/>
    </source>
</evidence>
<dbReference type="PANTHER" id="PTHR24221:SF646">
    <property type="entry name" value="HAEMOLYSIN SECRETION ATP-BINDING PROTEIN"/>
    <property type="match status" value="1"/>
</dbReference>
<dbReference type="Gene3D" id="1.20.1560.10">
    <property type="entry name" value="ABC transporter type 1, transmembrane domain"/>
    <property type="match status" value="1"/>
</dbReference>
<evidence type="ECO:0000256" key="8">
    <source>
        <dbReference type="ARBA" id="ARBA00023136"/>
    </source>
</evidence>
<dbReference type="InterPro" id="IPR003439">
    <property type="entry name" value="ABC_transporter-like_ATP-bd"/>
</dbReference>
<keyword evidence="7 9" id="KW-1133">Transmembrane helix</keyword>
<dbReference type="Pfam" id="PF00005">
    <property type="entry name" value="ABC_tran"/>
    <property type="match status" value="1"/>
</dbReference>
<dbReference type="InterPro" id="IPR017871">
    <property type="entry name" value="ABC_transporter-like_CS"/>
</dbReference>
<evidence type="ECO:0000256" key="3">
    <source>
        <dbReference type="ARBA" id="ARBA00022475"/>
    </source>
</evidence>
<feature type="transmembrane region" description="Helical" evidence="9">
    <location>
        <begin position="47"/>
        <end position="67"/>
    </location>
</feature>
<dbReference type="EMBL" id="MRCG01000016">
    <property type="protein sequence ID" value="OKH45668.1"/>
    <property type="molecule type" value="Genomic_DNA"/>
</dbReference>
<dbReference type="PROSITE" id="PS00211">
    <property type="entry name" value="ABC_TRANSPORTER_1"/>
    <property type="match status" value="1"/>
</dbReference>
<dbReference type="SUPFAM" id="SSF90123">
    <property type="entry name" value="ABC transporter transmembrane region"/>
    <property type="match status" value="1"/>
</dbReference>
<dbReference type="PANTHER" id="PTHR24221">
    <property type="entry name" value="ATP-BINDING CASSETTE SUB-FAMILY B"/>
    <property type="match status" value="1"/>
</dbReference>
<dbReference type="OrthoDB" id="9762790at2"/>
<feature type="domain" description="ABC transporter" evidence="10">
    <location>
        <begin position="370"/>
        <end position="611"/>
    </location>
</feature>